<evidence type="ECO:0000256" key="1">
    <source>
        <dbReference type="SAM" id="MobiDB-lite"/>
    </source>
</evidence>
<keyword evidence="3" id="KW-1185">Reference proteome</keyword>
<evidence type="ECO:0000313" key="2">
    <source>
        <dbReference type="EMBL" id="KAF4089678.1"/>
    </source>
</evidence>
<accession>A0A7J6B7H6</accession>
<proteinExistence type="predicted"/>
<feature type="compositionally biased region" description="Basic and acidic residues" evidence="1">
    <location>
        <begin position="29"/>
        <end position="39"/>
    </location>
</feature>
<sequence>MALTQVGLSHHTQTPKVNRKRETWVNFPKTEESHVERLSVESSWSDMNGKEWK</sequence>
<organism evidence="2 3">
    <name type="scientific">Ameiurus melas</name>
    <name type="common">Black bullhead</name>
    <name type="synonym">Silurus melas</name>
    <dbReference type="NCBI Taxonomy" id="219545"/>
    <lineage>
        <taxon>Eukaryota</taxon>
        <taxon>Metazoa</taxon>
        <taxon>Chordata</taxon>
        <taxon>Craniata</taxon>
        <taxon>Vertebrata</taxon>
        <taxon>Euteleostomi</taxon>
        <taxon>Actinopterygii</taxon>
        <taxon>Neopterygii</taxon>
        <taxon>Teleostei</taxon>
        <taxon>Ostariophysi</taxon>
        <taxon>Siluriformes</taxon>
        <taxon>Ictaluridae</taxon>
        <taxon>Ameiurus</taxon>
    </lineage>
</organism>
<feature type="compositionally biased region" description="Polar residues" evidence="1">
    <location>
        <begin position="1"/>
        <end position="16"/>
    </location>
</feature>
<evidence type="ECO:0000313" key="3">
    <source>
        <dbReference type="Proteomes" id="UP000593565"/>
    </source>
</evidence>
<protein>
    <submittedName>
        <fullName evidence="2">Uncharacterized protein</fullName>
    </submittedName>
</protein>
<gene>
    <name evidence="2" type="ORF">AMELA_G00068950</name>
</gene>
<dbReference type="AlphaFoldDB" id="A0A7J6B7H6"/>
<dbReference type="EMBL" id="JAAGNN010000005">
    <property type="protein sequence ID" value="KAF4089678.1"/>
    <property type="molecule type" value="Genomic_DNA"/>
</dbReference>
<name>A0A7J6B7H6_AMEME</name>
<feature type="region of interest" description="Disordered" evidence="1">
    <location>
        <begin position="1"/>
        <end position="53"/>
    </location>
</feature>
<reference evidence="2 3" key="1">
    <citation type="submission" date="2020-02" db="EMBL/GenBank/DDBJ databases">
        <title>A chromosome-scale genome assembly of the black bullhead catfish (Ameiurus melas).</title>
        <authorList>
            <person name="Wen M."/>
            <person name="Zham M."/>
            <person name="Cabau C."/>
            <person name="Klopp C."/>
            <person name="Donnadieu C."/>
            <person name="Roques C."/>
            <person name="Bouchez O."/>
            <person name="Lampietro C."/>
            <person name="Jouanno E."/>
            <person name="Herpin A."/>
            <person name="Louis A."/>
            <person name="Berthelot C."/>
            <person name="Parey E."/>
            <person name="Roest-Crollius H."/>
            <person name="Braasch I."/>
            <person name="Postlethwait J."/>
            <person name="Robinson-Rechavi M."/>
            <person name="Echchiki A."/>
            <person name="Begum T."/>
            <person name="Montfort J."/>
            <person name="Schartl M."/>
            <person name="Bobe J."/>
            <person name="Guiguen Y."/>
        </authorList>
    </citation>
    <scope>NUCLEOTIDE SEQUENCE [LARGE SCALE GENOMIC DNA]</scope>
    <source>
        <strain evidence="2">M_S1</strain>
        <tissue evidence="2">Blood</tissue>
    </source>
</reference>
<dbReference type="Proteomes" id="UP000593565">
    <property type="component" value="Unassembled WGS sequence"/>
</dbReference>
<comment type="caution">
    <text evidence="2">The sequence shown here is derived from an EMBL/GenBank/DDBJ whole genome shotgun (WGS) entry which is preliminary data.</text>
</comment>